<name>A0AAD2EL41_9RALS</name>
<evidence type="ECO:0000313" key="2">
    <source>
        <dbReference type="EMBL" id="CAJ0690596.1"/>
    </source>
</evidence>
<organism evidence="2 4">
    <name type="scientific">Ralstonia mannitolilytica</name>
    <dbReference type="NCBI Taxonomy" id="105219"/>
    <lineage>
        <taxon>Bacteria</taxon>
        <taxon>Pseudomonadati</taxon>
        <taxon>Pseudomonadota</taxon>
        <taxon>Betaproteobacteria</taxon>
        <taxon>Burkholderiales</taxon>
        <taxon>Burkholderiaceae</taxon>
        <taxon>Ralstonia</taxon>
    </lineage>
</organism>
<dbReference type="EMBL" id="CATVXE010000017">
    <property type="protein sequence ID" value="CAJ0690596.1"/>
    <property type="molecule type" value="Genomic_DNA"/>
</dbReference>
<dbReference type="AlphaFoldDB" id="A0AAD2EL41"/>
<feature type="signal peptide" evidence="1">
    <location>
        <begin position="1"/>
        <end position="29"/>
    </location>
</feature>
<keyword evidence="1" id="KW-0732">Signal</keyword>
<evidence type="ECO:0000313" key="5">
    <source>
        <dbReference type="Proteomes" id="UP001190452"/>
    </source>
</evidence>
<comment type="caution">
    <text evidence="2">The sequence shown here is derived from an EMBL/GenBank/DDBJ whole genome shotgun (WGS) entry which is preliminary data.</text>
</comment>
<evidence type="ECO:0000313" key="4">
    <source>
        <dbReference type="Proteomes" id="UP001190002"/>
    </source>
</evidence>
<evidence type="ECO:0008006" key="6">
    <source>
        <dbReference type="Google" id="ProtNLM"/>
    </source>
</evidence>
<dbReference type="EMBL" id="CAUDKV010000016">
    <property type="protein sequence ID" value="CAJ0883675.1"/>
    <property type="molecule type" value="Genomic_DNA"/>
</dbReference>
<accession>A0AAD2EL41</accession>
<sequence>MSASRVADRPLCCAAFLTAAALALSGCDADPHVPAVVRAPAAASAPPAASVHAMAAPNGLAPPVMHTVD</sequence>
<evidence type="ECO:0000256" key="1">
    <source>
        <dbReference type="SAM" id="SignalP"/>
    </source>
</evidence>
<dbReference type="RefSeq" id="WP_063392634.1">
    <property type="nucleotide sequence ID" value="NZ_CATVWW010000013.1"/>
</dbReference>
<dbReference type="Proteomes" id="UP001190452">
    <property type="component" value="Unassembled WGS sequence"/>
</dbReference>
<keyword evidence="5" id="KW-1185">Reference proteome</keyword>
<dbReference type="Proteomes" id="UP001190002">
    <property type="component" value="Unassembled WGS sequence"/>
</dbReference>
<proteinExistence type="predicted"/>
<feature type="chain" id="PRO_5042261000" description="Lipoprotein" evidence="1">
    <location>
        <begin position="30"/>
        <end position="69"/>
    </location>
</feature>
<dbReference type="PROSITE" id="PS51257">
    <property type="entry name" value="PROKAR_LIPOPROTEIN"/>
    <property type="match status" value="1"/>
</dbReference>
<evidence type="ECO:0000313" key="3">
    <source>
        <dbReference type="EMBL" id="CAJ0883675.1"/>
    </source>
</evidence>
<protein>
    <recommendedName>
        <fullName evidence="6">Lipoprotein</fullName>
    </recommendedName>
</protein>
<reference evidence="2 5" key="1">
    <citation type="submission" date="2023-07" db="EMBL/GenBank/DDBJ databases">
        <authorList>
            <person name="Peeters C."/>
        </authorList>
    </citation>
    <scope>NUCLEOTIDE SEQUENCE</scope>
    <source>
        <strain evidence="3 5">R-77569</strain>
        <strain evidence="2">R-77591</strain>
    </source>
</reference>
<gene>
    <name evidence="3" type="ORF">R77569_03466</name>
    <name evidence="2" type="ORF">R77591_03610</name>
</gene>